<keyword evidence="2" id="KW-1185">Reference proteome</keyword>
<proteinExistence type="predicted"/>
<evidence type="ECO:0000313" key="2">
    <source>
        <dbReference type="Proteomes" id="UP000218160"/>
    </source>
</evidence>
<reference evidence="2" key="1">
    <citation type="submission" date="2017-04" db="EMBL/GenBank/DDBJ databases">
        <title>Genome evolution of the luminous symbionts of deep sea anglerfish.</title>
        <authorList>
            <person name="Hendry T.A."/>
        </authorList>
    </citation>
    <scope>NUCLEOTIDE SEQUENCE [LARGE SCALE GENOMIC DNA]</scope>
</reference>
<dbReference type="EMBL" id="CP020663">
    <property type="protein sequence ID" value="ATF10504.1"/>
    <property type="molecule type" value="Genomic_DNA"/>
</dbReference>
<dbReference type="Proteomes" id="UP000218160">
    <property type="component" value="Chromosome 2"/>
</dbReference>
<name>A0A291BBY8_9GAMM</name>
<dbReference type="KEGG" id="elux:BTN50_2096"/>
<gene>
    <name evidence="1" type="ORF">BTN50_2096</name>
</gene>
<protein>
    <submittedName>
        <fullName evidence="1">Uncharacterized protein</fullName>
    </submittedName>
</protein>
<organism evidence="1 2">
    <name type="scientific">Candidatus Enterovibrio altilux</name>
    <dbReference type="NCBI Taxonomy" id="1927128"/>
    <lineage>
        <taxon>Bacteria</taxon>
        <taxon>Pseudomonadati</taxon>
        <taxon>Pseudomonadota</taxon>
        <taxon>Gammaproteobacteria</taxon>
        <taxon>Vibrionales</taxon>
        <taxon>Vibrionaceae</taxon>
        <taxon>Enterovibrio</taxon>
    </lineage>
</organism>
<evidence type="ECO:0000313" key="1">
    <source>
        <dbReference type="EMBL" id="ATF10504.1"/>
    </source>
</evidence>
<sequence length="39" mass="4644">MVSMKQRLTDTIRIFARNVLQEKGLEVMMYGFLMMVKFS</sequence>
<accession>A0A291BBY8</accession>
<dbReference type="AlphaFoldDB" id="A0A291BBY8"/>